<keyword evidence="2" id="KW-1185">Reference proteome</keyword>
<sequence length="120" mass="14484">MKNFMQTELEVDVQIEKALKLGENVCLVELEKEEHKRKIMRNKSKLKNREEGLVYINDYLSKNDRIVQKHVRQKAQELRKEKRKVKVGYKEIYADHEIWRWDGMNQTLVVKTNAKTKQQQ</sequence>
<dbReference type="RefSeq" id="XP_050510126.1">
    <property type="nucleotide sequence ID" value="XM_050654169.1"/>
</dbReference>
<evidence type="ECO:0000313" key="1">
    <source>
        <dbReference type="EnsemblMetazoa" id="XP_050510126.1"/>
    </source>
</evidence>
<dbReference type="GeneID" id="126886965"/>
<dbReference type="EnsemblMetazoa" id="XM_050654169.1">
    <property type="protein sequence ID" value="XP_050510126.1"/>
    <property type="gene ID" value="LOC126886965"/>
</dbReference>
<organism evidence="1 2">
    <name type="scientific">Diabrotica virgifera virgifera</name>
    <name type="common">western corn rootworm</name>
    <dbReference type="NCBI Taxonomy" id="50390"/>
    <lineage>
        <taxon>Eukaryota</taxon>
        <taxon>Metazoa</taxon>
        <taxon>Ecdysozoa</taxon>
        <taxon>Arthropoda</taxon>
        <taxon>Hexapoda</taxon>
        <taxon>Insecta</taxon>
        <taxon>Pterygota</taxon>
        <taxon>Neoptera</taxon>
        <taxon>Endopterygota</taxon>
        <taxon>Coleoptera</taxon>
        <taxon>Polyphaga</taxon>
        <taxon>Cucujiformia</taxon>
        <taxon>Chrysomeloidea</taxon>
        <taxon>Chrysomelidae</taxon>
        <taxon>Galerucinae</taxon>
        <taxon>Diabroticina</taxon>
        <taxon>Diabroticites</taxon>
        <taxon>Diabrotica</taxon>
    </lineage>
</organism>
<name>A0ABM5KIT2_DIAVI</name>
<proteinExistence type="predicted"/>
<evidence type="ECO:0008006" key="3">
    <source>
        <dbReference type="Google" id="ProtNLM"/>
    </source>
</evidence>
<accession>A0ABM5KIT2</accession>
<reference evidence="1" key="1">
    <citation type="submission" date="2025-05" db="UniProtKB">
        <authorList>
            <consortium name="EnsemblMetazoa"/>
        </authorList>
    </citation>
    <scope>IDENTIFICATION</scope>
</reference>
<dbReference type="Proteomes" id="UP001652700">
    <property type="component" value="Unplaced"/>
</dbReference>
<protein>
    <recommendedName>
        <fullName evidence="3">U3 small nucleolar RNA-associated protein 11</fullName>
    </recommendedName>
</protein>
<evidence type="ECO:0000313" key="2">
    <source>
        <dbReference type="Proteomes" id="UP001652700"/>
    </source>
</evidence>